<dbReference type="InterPro" id="IPR008569">
    <property type="entry name" value="DUF851"/>
</dbReference>
<sequence length="266" mass="29476">MWSIWGSLASASNLLLQKTSDALSITGTKERSEAPGKPSGNGNKTSSAPNQQAKSAELAKADVKEKSPKELEEPLFRRRKKSRHSRRDTSADDDGSMEQRMSQVSSITDSSHSGSRLGPKYAEGAQPFPRKKIGKVFWVKDGPVLNDNTDVDLPIDEEVLDDVVHGNIKLEKAPPAKSRFDPFGDVKIMMKDNAHFNEMVIFANTVRTTLRFRPKHAKVTTQTQKKINDPQVKWKDTITVIGGNKKKVTKPLKNVVLTPDITATMI</sequence>
<gene>
    <name evidence="2" type="ORF">QR680_004621</name>
</gene>
<proteinExistence type="predicted"/>
<evidence type="ECO:0000313" key="3">
    <source>
        <dbReference type="Proteomes" id="UP001175271"/>
    </source>
</evidence>
<protein>
    <submittedName>
        <fullName evidence="2">Uncharacterized protein</fullName>
    </submittedName>
</protein>
<evidence type="ECO:0000256" key="1">
    <source>
        <dbReference type="SAM" id="MobiDB-lite"/>
    </source>
</evidence>
<accession>A0AA39LTZ1</accession>
<dbReference type="Pfam" id="PF05867">
    <property type="entry name" value="DUF851"/>
    <property type="match status" value="1"/>
</dbReference>
<comment type="caution">
    <text evidence="2">The sequence shown here is derived from an EMBL/GenBank/DDBJ whole genome shotgun (WGS) entry which is preliminary data.</text>
</comment>
<reference evidence="2" key="1">
    <citation type="submission" date="2023-06" db="EMBL/GenBank/DDBJ databases">
        <title>Genomic analysis of the entomopathogenic nematode Steinernema hermaphroditum.</title>
        <authorList>
            <person name="Schwarz E.M."/>
            <person name="Heppert J.K."/>
            <person name="Baniya A."/>
            <person name="Schwartz H.T."/>
            <person name="Tan C.-H."/>
            <person name="Antoshechkin I."/>
            <person name="Sternberg P.W."/>
            <person name="Goodrich-Blair H."/>
            <person name="Dillman A.R."/>
        </authorList>
    </citation>
    <scope>NUCLEOTIDE SEQUENCE</scope>
    <source>
        <strain evidence="2">PS9179</strain>
        <tissue evidence="2">Whole animal</tissue>
    </source>
</reference>
<feature type="compositionally biased region" description="Basic residues" evidence="1">
    <location>
        <begin position="77"/>
        <end position="86"/>
    </location>
</feature>
<feature type="compositionally biased region" description="Polar residues" evidence="1">
    <location>
        <begin position="40"/>
        <end position="54"/>
    </location>
</feature>
<feature type="compositionally biased region" description="Basic and acidic residues" evidence="1">
    <location>
        <begin position="57"/>
        <end position="76"/>
    </location>
</feature>
<dbReference type="AlphaFoldDB" id="A0AA39LTZ1"/>
<keyword evidence="3" id="KW-1185">Reference proteome</keyword>
<feature type="region of interest" description="Disordered" evidence="1">
    <location>
        <begin position="24"/>
        <end position="126"/>
    </location>
</feature>
<dbReference type="EMBL" id="JAUCMV010000003">
    <property type="protein sequence ID" value="KAK0409562.1"/>
    <property type="molecule type" value="Genomic_DNA"/>
</dbReference>
<dbReference type="Proteomes" id="UP001175271">
    <property type="component" value="Unassembled WGS sequence"/>
</dbReference>
<feature type="compositionally biased region" description="Polar residues" evidence="1">
    <location>
        <begin position="99"/>
        <end position="114"/>
    </location>
</feature>
<name>A0AA39LTZ1_9BILA</name>
<evidence type="ECO:0000313" key="2">
    <source>
        <dbReference type="EMBL" id="KAK0409562.1"/>
    </source>
</evidence>
<organism evidence="2 3">
    <name type="scientific">Steinernema hermaphroditum</name>
    <dbReference type="NCBI Taxonomy" id="289476"/>
    <lineage>
        <taxon>Eukaryota</taxon>
        <taxon>Metazoa</taxon>
        <taxon>Ecdysozoa</taxon>
        <taxon>Nematoda</taxon>
        <taxon>Chromadorea</taxon>
        <taxon>Rhabditida</taxon>
        <taxon>Tylenchina</taxon>
        <taxon>Panagrolaimomorpha</taxon>
        <taxon>Strongyloidoidea</taxon>
        <taxon>Steinernematidae</taxon>
        <taxon>Steinernema</taxon>
    </lineage>
</organism>